<name>A0A1Y5SQ36_9RHOB</name>
<dbReference type="PANTHER" id="PTHR42693">
    <property type="entry name" value="ARYLSULFATASE FAMILY MEMBER"/>
    <property type="match status" value="1"/>
</dbReference>
<dbReference type="AlphaFoldDB" id="A0A1Y5SQ36"/>
<dbReference type="Proteomes" id="UP000193623">
    <property type="component" value="Unassembled WGS sequence"/>
</dbReference>
<dbReference type="RefSeq" id="WP_235000710.1">
    <property type="nucleotide sequence ID" value="NZ_FWFT01000003.1"/>
</dbReference>
<dbReference type="PANTHER" id="PTHR42693:SF33">
    <property type="entry name" value="ARYLSULFATASE"/>
    <property type="match status" value="1"/>
</dbReference>
<proteinExistence type="inferred from homology"/>
<reference evidence="3 4" key="1">
    <citation type="submission" date="2017-03" db="EMBL/GenBank/DDBJ databases">
        <authorList>
            <person name="Afonso C.L."/>
            <person name="Miller P.J."/>
            <person name="Scott M.A."/>
            <person name="Spackman E."/>
            <person name="Goraichik I."/>
            <person name="Dimitrov K.M."/>
            <person name="Suarez D.L."/>
            <person name="Swayne D.E."/>
        </authorList>
    </citation>
    <scope>NUCLEOTIDE SEQUENCE [LARGE SCALE GENOMIC DNA]</scope>
    <source>
        <strain evidence="3 4">CECT 8397</strain>
    </source>
</reference>
<accession>A0A1Y5SQ36</accession>
<gene>
    <name evidence="3" type="ORF">PSJ8397_02389</name>
</gene>
<comment type="similarity">
    <text evidence="1">Belongs to the sulfatase family.</text>
</comment>
<evidence type="ECO:0000259" key="2">
    <source>
        <dbReference type="Pfam" id="PF00884"/>
    </source>
</evidence>
<dbReference type="SUPFAM" id="SSF53649">
    <property type="entry name" value="Alkaline phosphatase-like"/>
    <property type="match status" value="1"/>
</dbReference>
<keyword evidence="4" id="KW-1185">Reference proteome</keyword>
<evidence type="ECO:0000256" key="1">
    <source>
        <dbReference type="ARBA" id="ARBA00008779"/>
    </source>
</evidence>
<protein>
    <submittedName>
        <fullName evidence="3">Sulfatase</fullName>
    </submittedName>
</protein>
<dbReference type="GO" id="GO:0004065">
    <property type="term" value="F:arylsulfatase activity"/>
    <property type="evidence" value="ECO:0007669"/>
    <property type="project" value="TreeGrafter"/>
</dbReference>
<dbReference type="Pfam" id="PF00884">
    <property type="entry name" value="Sulfatase"/>
    <property type="match status" value="1"/>
</dbReference>
<dbReference type="InterPro" id="IPR000917">
    <property type="entry name" value="Sulfatase_N"/>
</dbReference>
<dbReference type="InterPro" id="IPR017850">
    <property type="entry name" value="Alkaline_phosphatase_core_sf"/>
</dbReference>
<feature type="domain" description="Sulfatase N-terminal" evidence="2">
    <location>
        <begin position="3"/>
        <end position="60"/>
    </location>
</feature>
<evidence type="ECO:0000313" key="3">
    <source>
        <dbReference type="EMBL" id="SLN45548.1"/>
    </source>
</evidence>
<organism evidence="3 4">
    <name type="scientific">Pseudooctadecabacter jejudonensis</name>
    <dbReference type="NCBI Taxonomy" id="1391910"/>
    <lineage>
        <taxon>Bacteria</taxon>
        <taxon>Pseudomonadati</taxon>
        <taxon>Pseudomonadota</taxon>
        <taxon>Alphaproteobacteria</taxon>
        <taxon>Rhodobacterales</taxon>
        <taxon>Paracoccaceae</taxon>
        <taxon>Pseudooctadecabacter</taxon>
    </lineage>
</organism>
<evidence type="ECO:0000313" key="4">
    <source>
        <dbReference type="Proteomes" id="UP000193623"/>
    </source>
</evidence>
<sequence>MKTVFLLFDSLNRRALSCYGGDTVTPNFQRLADRGITFDNHYVGSLPCMPARRDIMTGRLNFMHRS</sequence>
<dbReference type="EMBL" id="FWFT01000003">
    <property type="protein sequence ID" value="SLN45548.1"/>
    <property type="molecule type" value="Genomic_DNA"/>
</dbReference>
<dbReference type="Gene3D" id="3.40.720.10">
    <property type="entry name" value="Alkaline Phosphatase, subunit A"/>
    <property type="match status" value="1"/>
</dbReference>
<dbReference type="InterPro" id="IPR050738">
    <property type="entry name" value="Sulfatase"/>
</dbReference>